<evidence type="ECO:0000256" key="4">
    <source>
        <dbReference type="ARBA" id="ARBA00022692"/>
    </source>
</evidence>
<proteinExistence type="inferred from homology"/>
<dbReference type="PANTHER" id="PTHR48065">
    <property type="entry name" value="OS10G0469600 PROTEIN"/>
    <property type="match status" value="1"/>
</dbReference>
<organism evidence="10">
    <name type="scientific">Cucumis melo</name>
    <name type="common">Muskmelon</name>
    <dbReference type="NCBI Taxonomy" id="3656"/>
    <lineage>
        <taxon>Eukaryota</taxon>
        <taxon>Viridiplantae</taxon>
        <taxon>Streptophyta</taxon>
        <taxon>Embryophyta</taxon>
        <taxon>Tracheophyta</taxon>
        <taxon>Spermatophyta</taxon>
        <taxon>Magnoliopsida</taxon>
        <taxon>eudicotyledons</taxon>
        <taxon>Gunneridae</taxon>
        <taxon>Pentapetalae</taxon>
        <taxon>rosids</taxon>
        <taxon>fabids</taxon>
        <taxon>Cucurbitales</taxon>
        <taxon>Cucurbitaceae</taxon>
        <taxon>Benincaseae</taxon>
        <taxon>Cucumis</taxon>
    </lineage>
</organism>
<dbReference type="Gramene" id="MELO3C015573.2.1">
    <property type="protein sequence ID" value="MELO3C015573.2.1"/>
    <property type="gene ID" value="MELO3C015573.2"/>
</dbReference>
<dbReference type="GO" id="GO:0016020">
    <property type="term" value="C:membrane"/>
    <property type="evidence" value="ECO:0007669"/>
    <property type="project" value="UniProtKB-SubCell"/>
</dbReference>
<dbReference type="Pfam" id="PF00560">
    <property type="entry name" value="LRR_1"/>
    <property type="match status" value="4"/>
</dbReference>
<dbReference type="EnsemblPlants" id="MELO3C015573.2.1">
    <property type="protein sequence ID" value="MELO3C015573.2.1"/>
    <property type="gene ID" value="MELO3C015573.2"/>
</dbReference>
<keyword evidence="8" id="KW-0325">Glycoprotein</keyword>
<dbReference type="AlphaFoldDB" id="A0A9I9DBF0"/>
<evidence type="ECO:0000256" key="6">
    <source>
        <dbReference type="ARBA" id="ARBA00022989"/>
    </source>
</evidence>
<evidence type="ECO:0000256" key="1">
    <source>
        <dbReference type="ARBA" id="ARBA00004167"/>
    </source>
</evidence>
<evidence type="ECO:0000256" key="5">
    <source>
        <dbReference type="ARBA" id="ARBA00022737"/>
    </source>
</evidence>
<sequence>MSHNLLSGTLTSEERILRNLRELHLNSNLFTGKLPKEIGNLKMLQKLIVPNNICKGEIPPSIVHLKSFETLNMRNNTFTMGIPPLKSLAFSNNKLNGTIPTAIQHMEKLEELDLESYLLGMFRYDNKFSGSLLPPLFESLSLSVLDQTRNNFPGELPENIGTANAIMLLMLYGNNFSGEVLKSHLDLHNNNISGELPKFLSVNSMLRVLRNNSITGPIPKGISKLSIRHILALSNNDLVGRIPTEMGQLKRMVNSLETPSTSSYIIPDGFFPRFLGNLTHLIVNWKKSFVSLPAGANLDIYVLLDLSGNHLSGKIPTSIGDLKSIKLFNLPHNNLSGNIPSSFANLEHVETLDLSHNKLSGSIPESLAKLHQLAVLDVSNNQLKGRLPVGGQMYTMNILSYYANNSGLCGIQIQQPCPGDQQPGEAIKEEEKQQEFSWIGPGIGFPVGFVFTVLIVYMSGYLIPLTPHRHIIRRT</sequence>
<feature type="transmembrane region" description="Helical" evidence="9">
    <location>
        <begin position="438"/>
        <end position="463"/>
    </location>
</feature>
<comment type="subcellular location">
    <subcellularLocation>
        <location evidence="1">Membrane</location>
        <topology evidence="1">Single-pass membrane protein</topology>
    </subcellularLocation>
</comment>
<dbReference type="InterPro" id="IPR032675">
    <property type="entry name" value="LRR_dom_sf"/>
</dbReference>
<dbReference type="Pfam" id="PF13855">
    <property type="entry name" value="LRR_8"/>
    <property type="match status" value="1"/>
</dbReference>
<keyword evidence="3" id="KW-0433">Leucine-rich repeat</keyword>
<evidence type="ECO:0000313" key="10">
    <source>
        <dbReference type="EnsemblPlants" id="MELO3C015573.2.1"/>
    </source>
</evidence>
<keyword evidence="6 9" id="KW-1133">Transmembrane helix</keyword>
<dbReference type="PANTHER" id="PTHR48065:SF23">
    <property type="entry name" value="LEUCINE-RICH REPEAT-CONTAINING N-TERMINAL PLANT-TYPE DOMAIN-CONTAINING PROTEIN"/>
    <property type="match status" value="1"/>
</dbReference>
<evidence type="ECO:0000256" key="7">
    <source>
        <dbReference type="ARBA" id="ARBA00023136"/>
    </source>
</evidence>
<evidence type="ECO:0000256" key="2">
    <source>
        <dbReference type="ARBA" id="ARBA00009592"/>
    </source>
</evidence>
<keyword evidence="7 9" id="KW-0472">Membrane</keyword>
<evidence type="ECO:0000256" key="8">
    <source>
        <dbReference type="ARBA" id="ARBA00023180"/>
    </source>
</evidence>
<evidence type="ECO:0000256" key="3">
    <source>
        <dbReference type="ARBA" id="ARBA00022614"/>
    </source>
</evidence>
<name>A0A9I9DBF0_CUCME</name>
<reference evidence="10" key="1">
    <citation type="submission" date="2023-03" db="UniProtKB">
        <authorList>
            <consortium name="EnsemblPlants"/>
        </authorList>
    </citation>
    <scope>IDENTIFICATION</scope>
</reference>
<dbReference type="FunFam" id="3.80.10.10:FF:000111">
    <property type="entry name" value="LRR receptor-like serine/threonine-protein kinase ERECTA"/>
    <property type="match status" value="1"/>
</dbReference>
<dbReference type="InterPro" id="IPR001611">
    <property type="entry name" value="Leu-rich_rpt"/>
</dbReference>
<comment type="similarity">
    <text evidence="2">Belongs to the RLP family.</text>
</comment>
<protein>
    <submittedName>
        <fullName evidence="10">Uncharacterized protein</fullName>
    </submittedName>
</protein>
<evidence type="ECO:0000256" key="9">
    <source>
        <dbReference type="SAM" id="Phobius"/>
    </source>
</evidence>
<keyword evidence="5" id="KW-0677">Repeat</keyword>
<keyword evidence="4 9" id="KW-0812">Transmembrane</keyword>
<dbReference type="PRINTS" id="PR00019">
    <property type="entry name" value="LEURICHRPT"/>
</dbReference>
<dbReference type="Gene3D" id="3.80.10.10">
    <property type="entry name" value="Ribonuclease Inhibitor"/>
    <property type="match status" value="3"/>
</dbReference>
<dbReference type="SUPFAM" id="SSF52058">
    <property type="entry name" value="L domain-like"/>
    <property type="match status" value="1"/>
</dbReference>
<accession>A0A9I9DBF0</accession>